<keyword evidence="6" id="KW-0560">Oxidoreductase</keyword>
<accession>A0ABX0DE95</accession>
<keyword evidence="2 13" id="KW-0575">Peroxidase</keyword>
<keyword evidence="5 10" id="KW-0732">Signal</keyword>
<evidence type="ECO:0000256" key="7">
    <source>
        <dbReference type="ARBA" id="ARBA00023004"/>
    </source>
</evidence>
<dbReference type="InterPro" id="IPR011008">
    <property type="entry name" value="Dimeric_a/b-barrel"/>
</dbReference>
<dbReference type="Proteomes" id="UP000479226">
    <property type="component" value="Unassembled WGS sequence"/>
</dbReference>
<proteinExistence type="inferred from homology"/>
<feature type="region of interest" description="Disordered" evidence="9">
    <location>
        <begin position="117"/>
        <end position="136"/>
    </location>
</feature>
<comment type="similarity">
    <text evidence="8">Belongs to the DyP-type peroxidase family.</text>
</comment>
<dbReference type="InterPro" id="IPR048328">
    <property type="entry name" value="Dyp_perox_C"/>
</dbReference>
<feature type="chain" id="PRO_5047032636" evidence="10">
    <location>
        <begin position="37"/>
        <end position="423"/>
    </location>
</feature>
<evidence type="ECO:0000256" key="3">
    <source>
        <dbReference type="ARBA" id="ARBA00022617"/>
    </source>
</evidence>
<dbReference type="NCBIfam" id="TIGR01413">
    <property type="entry name" value="Dyp_perox_fam"/>
    <property type="match status" value="1"/>
</dbReference>
<evidence type="ECO:0000259" key="11">
    <source>
        <dbReference type="Pfam" id="PF04261"/>
    </source>
</evidence>
<keyword evidence="4" id="KW-0479">Metal-binding</keyword>
<evidence type="ECO:0000256" key="9">
    <source>
        <dbReference type="SAM" id="MobiDB-lite"/>
    </source>
</evidence>
<dbReference type="RefSeq" id="WP_165183172.1">
    <property type="nucleotide sequence ID" value="NZ_JAAKZI010000033.1"/>
</dbReference>
<dbReference type="PANTHER" id="PTHR30521">
    <property type="entry name" value="DEFERROCHELATASE/PEROXIDASE"/>
    <property type="match status" value="1"/>
</dbReference>
<dbReference type="SUPFAM" id="SSF54909">
    <property type="entry name" value="Dimeric alpha+beta barrel"/>
    <property type="match status" value="1"/>
</dbReference>
<dbReference type="Pfam" id="PF20628">
    <property type="entry name" value="Dyp_perox_C"/>
    <property type="match status" value="1"/>
</dbReference>
<evidence type="ECO:0000256" key="8">
    <source>
        <dbReference type="ARBA" id="ARBA00025737"/>
    </source>
</evidence>
<dbReference type="Pfam" id="PF04261">
    <property type="entry name" value="Dyp_perox_N"/>
    <property type="match status" value="1"/>
</dbReference>
<evidence type="ECO:0000259" key="12">
    <source>
        <dbReference type="Pfam" id="PF20628"/>
    </source>
</evidence>
<organism evidence="13 14">
    <name type="scientific">Arthrobacter silviterrae</name>
    <dbReference type="NCBI Taxonomy" id="2026658"/>
    <lineage>
        <taxon>Bacteria</taxon>
        <taxon>Bacillati</taxon>
        <taxon>Actinomycetota</taxon>
        <taxon>Actinomycetes</taxon>
        <taxon>Micrococcales</taxon>
        <taxon>Micrococcaceae</taxon>
        <taxon>Arthrobacter</taxon>
    </lineage>
</organism>
<evidence type="ECO:0000256" key="1">
    <source>
        <dbReference type="ARBA" id="ARBA00001970"/>
    </source>
</evidence>
<dbReference type="InterPro" id="IPR006311">
    <property type="entry name" value="TAT_signal"/>
</dbReference>
<feature type="signal peptide" evidence="10">
    <location>
        <begin position="1"/>
        <end position="36"/>
    </location>
</feature>
<comment type="caution">
    <text evidence="13">The sequence shown here is derived from an EMBL/GenBank/DDBJ whole genome shotgun (WGS) entry which is preliminary data.</text>
</comment>
<protein>
    <submittedName>
        <fullName evidence="13">Dyp-type peroxidase</fullName>
    </submittedName>
</protein>
<evidence type="ECO:0000256" key="6">
    <source>
        <dbReference type="ARBA" id="ARBA00023002"/>
    </source>
</evidence>
<sequence>MTSNPTTPPRPGRRSFLIGAGSGAAVTALAATAANAAIHSSPSATPASATAPAVPFHGATQAGVYRPADQQRQACFASFRVLATTKAELKTLLQVLTAQGVKLSTGVRAADPVPAESLPAIAGGPPQNSGVLGEDVPPDSFTMTVGLAASVFDNPAFGLAGKKPKGLTEMTVFPNDTPDPAWTGGDLLLQLCADSTDMVHYALREITKATRGLLALSWKINGFHSAPRPAGTPRNLFGYKDGIANPAQDEQLVWITQGSGQPDWAVGGTFIVVRLIRMLVEFWDRVGLGEQDGMIGRHRVSGAPLGAVKETDVPDYANDPDGQNIPLDAHIRMANPRTKATDASRLLRRGYNYDLGVDLNGNMQAGLIFASFQRDIKAQFEATQLRLVNEPMTDYIEPFGGGYFIGLPGVTAANGFLGEGLFA</sequence>
<dbReference type="PROSITE" id="PS51318">
    <property type="entry name" value="TAT"/>
    <property type="match status" value="1"/>
</dbReference>
<dbReference type="InterPro" id="IPR006314">
    <property type="entry name" value="Dyp_peroxidase"/>
</dbReference>
<keyword evidence="7" id="KW-0408">Iron</keyword>
<keyword evidence="14" id="KW-1185">Reference proteome</keyword>
<evidence type="ECO:0000256" key="4">
    <source>
        <dbReference type="ARBA" id="ARBA00022723"/>
    </source>
</evidence>
<dbReference type="PANTHER" id="PTHR30521:SF4">
    <property type="entry name" value="DEFERROCHELATASE"/>
    <property type="match status" value="1"/>
</dbReference>
<evidence type="ECO:0000313" key="13">
    <source>
        <dbReference type="EMBL" id="NGN84953.1"/>
    </source>
</evidence>
<comment type="cofactor">
    <cofactor evidence="1">
        <name>heme b</name>
        <dbReference type="ChEBI" id="CHEBI:60344"/>
    </cofactor>
</comment>
<dbReference type="PROSITE" id="PS51404">
    <property type="entry name" value="DYP_PEROXIDASE"/>
    <property type="match status" value="1"/>
</dbReference>
<keyword evidence="3" id="KW-0349">Heme</keyword>
<reference evidence="13 14" key="1">
    <citation type="submission" date="2020-02" db="EMBL/GenBank/DDBJ databases">
        <title>Genome sequence of the type strain DSM 27180 of Arthrobacter silviterrae.</title>
        <authorList>
            <person name="Gao J."/>
            <person name="Sun J."/>
        </authorList>
    </citation>
    <scope>NUCLEOTIDE SEQUENCE [LARGE SCALE GENOMIC DNA]</scope>
    <source>
        <strain evidence="13 14">DSM 27180</strain>
    </source>
</reference>
<evidence type="ECO:0000256" key="2">
    <source>
        <dbReference type="ARBA" id="ARBA00022559"/>
    </source>
</evidence>
<dbReference type="InterPro" id="IPR048327">
    <property type="entry name" value="Dyp_perox_N"/>
</dbReference>
<evidence type="ECO:0000256" key="5">
    <source>
        <dbReference type="ARBA" id="ARBA00022729"/>
    </source>
</evidence>
<evidence type="ECO:0000313" key="14">
    <source>
        <dbReference type="Proteomes" id="UP000479226"/>
    </source>
</evidence>
<evidence type="ECO:0000256" key="10">
    <source>
        <dbReference type="SAM" id="SignalP"/>
    </source>
</evidence>
<dbReference type="EMBL" id="JAAKZI010000033">
    <property type="protein sequence ID" value="NGN84953.1"/>
    <property type="molecule type" value="Genomic_DNA"/>
</dbReference>
<name>A0ABX0DE95_9MICC</name>
<feature type="domain" description="Dyp-type peroxidase N-terminal" evidence="11">
    <location>
        <begin position="68"/>
        <end position="223"/>
    </location>
</feature>
<dbReference type="GO" id="GO:0004601">
    <property type="term" value="F:peroxidase activity"/>
    <property type="evidence" value="ECO:0007669"/>
    <property type="project" value="UniProtKB-KW"/>
</dbReference>
<feature type="domain" description="Dyp-type peroxidase C-terminal" evidence="12">
    <location>
        <begin position="232"/>
        <end position="410"/>
    </location>
</feature>
<gene>
    <name evidence="13" type="ORF">G6N77_16040</name>
</gene>